<name>A0AAJ6NQ27_9CYAN</name>
<accession>A0AAJ6NQ27</accession>
<keyword evidence="2" id="KW-1185">Reference proteome</keyword>
<reference evidence="1 2" key="1">
    <citation type="journal article" date="2023" name="Limnol Oceanogr Lett">
        <title>Environmental adaptations by the intertidal Antarctic cyanobacterium Halotia branconii CENA392 as revealed using long-read genome sequencing.</title>
        <authorList>
            <person name="Dextro R.B."/>
            <person name="Delbaje E."/>
            <person name="Freitas P.N.N."/>
            <person name="Geraldes V."/>
            <person name="Pinto E."/>
            <person name="Long P.F."/>
            <person name="Fiore M.F."/>
        </authorList>
    </citation>
    <scope>NUCLEOTIDE SEQUENCE [LARGE SCALE GENOMIC DNA]</scope>
    <source>
        <strain evidence="1 2">CENA392</strain>
    </source>
</reference>
<gene>
    <name evidence="1" type="ORF">QI031_22910</name>
</gene>
<dbReference type="KEGG" id="hbq:QI031_22910"/>
<sequence>MAQVRQQLGVPMRQAQLKAIFRVFIPDYVQQLGGTPLVNWRIFREINHEFLPECAEQLGRDPTFTEATALLYRKLVKARRDKQASPYPELTRLLEIYEAEYSASDNEARKAFEAGVERRMLLNCRCNCSSCLDDRSGDIEAPGLSRHLLNRPLLTEWLNQVRTPQTLELDGTVSGTDISERIDLLHE</sequence>
<organism evidence="1 2">
    <name type="scientific">Halotia branconii CENA392</name>
    <dbReference type="NCBI Taxonomy" id="1539056"/>
    <lineage>
        <taxon>Bacteria</taxon>
        <taxon>Bacillati</taxon>
        <taxon>Cyanobacteriota</taxon>
        <taxon>Cyanophyceae</taxon>
        <taxon>Nostocales</taxon>
        <taxon>Nodulariaceae</taxon>
        <taxon>Halotia</taxon>
    </lineage>
</organism>
<dbReference type="EMBL" id="CP124543">
    <property type="protein sequence ID" value="WGV24595.1"/>
    <property type="molecule type" value="Genomic_DNA"/>
</dbReference>
<dbReference type="AlphaFoldDB" id="A0AAJ6NQ27"/>
<protein>
    <submittedName>
        <fullName evidence="1">Uncharacterized protein</fullName>
    </submittedName>
</protein>
<evidence type="ECO:0000313" key="2">
    <source>
        <dbReference type="Proteomes" id="UP001223520"/>
    </source>
</evidence>
<proteinExistence type="predicted"/>
<dbReference type="RefSeq" id="WP_281481915.1">
    <property type="nucleotide sequence ID" value="NZ_CP124543.1"/>
</dbReference>
<evidence type="ECO:0000313" key="1">
    <source>
        <dbReference type="EMBL" id="WGV24595.1"/>
    </source>
</evidence>
<dbReference type="Proteomes" id="UP001223520">
    <property type="component" value="Chromosome"/>
</dbReference>